<dbReference type="Pfam" id="PF17404">
    <property type="entry name" value="Nrap_D3"/>
    <property type="match status" value="1"/>
</dbReference>
<reference evidence="7 8" key="1">
    <citation type="journal article" date="2020" name="G3 (Bethesda)">
        <title>Improved Reference Genome for Cyclotella cryptica CCMP332, a Model for Cell Wall Morphogenesis, Salinity Adaptation, and Lipid Production in Diatoms (Bacillariophyta).</title>
        <authorList>
            <person name="Roberts W.R."/>
            <person name="Downey K.M."/>
            <person name="Ruck E.C."/>
            <person name="Traller J.C."/>
            <person name="Alverson A.J."/>
        </authorList>
    </citation>
    <scope>NUCLEOTIDE SEQUENCE [LARGE SCALE GENOMIC DNA]</scope>
    <source>
        <strain evidence="7 8">CCMP332</strain>
    </source>
</reference>
<dbReference type="Pfam" id="PF17403">
    <property type="entry name" value="Nrap_D2"/>
    <property type="match status" value="1"/>
</dbReference>
<evidence type="ECO:0008006" key="9">
    <source>
        <dbReference type="Google" id="ProtNLM"/>
    </source>
</evidence>
<feature type="compositionally biased region" description="Polar residues" evidence="1">
    <location>
        <begin position="1482"/>
        <end position="1493"/>
    </location>
</feature>
<protein>
    <recommendedName>
        <fullName evidence="9">U3 small nucleolar RNA-associated protein 22</fullName>
    </recommendedName>
</protein>
<comment type="caution">
    <text evidence="7">The sequence shown here is derived from an EMBL/GenBank/DDBJ whole genome shotgun (WGS) entry which is preliminary data.</text>
</comment>
<evidence type="ECO:0000259" key="4">
    <source>
        <dbReference type="Pfam" id="PF17405"/>
    </source>
</evidence>
<evidence type="ECO:0000313" key="7">
    <source>
        <dbReference type="EMBL" id="KAL3793047.1"/>
    </source>
</evidence>
<feature type="compositionally biased region" description="Acidic residues" evidence="1">
    <location>
        <begin position="315"/>
        <end position="327"/>
    </location>
</feature>
<sequence length="1506" mass="166887">MTAATDPAPELLDHHNSTSLLARTNLLRLETAELLSESTLHVHPPALASTTSSSTSLAIGEERAHYEARWSPLVRKYLHQVNDILLSSLGQGTTRLSPDLCAVDGGYRIPLQSDKFQKHVRGDSHGDSQWEFPAPKHLTLHPVGSFAHLGNAGLTNRHANGNNVPVLDVAVLISEEGFVGGKDYLNGRYFDVSFDVGSVAYILFCGIGMDRDQCVAVKRNILAVHIAKQLSQKKHRSKVGAVHLTNLFGDSRKVALLLTPPADMEDTTKPPEKKRKKNNDDGPKNTSKVKFRIRLIFGMQQDISAKKHRGHEYINSDDDDDDDDEEESEWNCWIPRTRLFPDRSNNRSEKQHTDSLIADGSTPHYTNSIAEDLHFVSTSRLITTTLVSLTGGSASVASNMNPVSSSFHETLILLKVWALQRGLLRGHDSFTTTTLAVILVYLYRTKGIGKRMGSMQAFTAFMKFWSEVDWLGEDSLTSDTCVGTATVTRAEMVLQRKVLKKAAFVIPGEGRNESQTIDHCEQARLYLKDVRENNSGTGADRLTPRTLLDSYKLHYTSSSSAFTLCNSHHDSPILLDPTMTINYLARLSPSFVRESRAEAYAALKYIHGHEHEEVGGGAFRKLFLETNRFWTRYDAFIRVPMRCVPKLATLGVRKKKGDVSSSGCRVWGNDVDDLGHNESVCRGVVEVLSLALGDRVSAVRALTCGNGDIQNPSSVHSADDVATKCFADSDQCLAVPIRGNSSNRVHVAELSFRAPEPPVLLLSEQYPCLVIALRIDPNASRRVVDRGPPAEDVEGSTAFVTLWGEKFAQLRRFQDGAIVQAVVWTATSTDGTQPDNVRFSGDDKSMGGIVEKVAQHIVKLHFAERSSKLVAFELRNMVSFIDGVCTEKPSPLSDSLSLHKNVMLAFDALSDFLRRNTATIVDNSLGKGKKVSKLGLPLSIDDVEPLSPCLRYSSLFPPVPHPSLGGMELGDSRKVSGVIDGEPILIQIRFEGSSRWPTSLNAMGAAKCAMLIQLAEGIQKMKDERGTSGNDEVDAFDGPMDITPNHLTLGYRGYSWRIIVRADQELRMLKNLKNPTDDAKKLQLSLVNRHVRGSMHHSLIHAVHTRHPSASAVVRLASRWIASHMLSDILPHGAIELMVAKIYTESTDTTNAKLHAVSAPPSTVMSGFLRFLQLLSTHDWAREPLIVDPQSHISSYNRALIYSQFNAIRGPDRNKGPPMYIISPADYDGVDEMTGSKVVGMEESTSQTVALSNRMWAPTITAIHPERVVLSRASALAKRSHDHLISCAMRGGSSNNDWTAAFHESPASLTSYSALLRVDSSFITDEGCSSTCADCVIISSAKSSGHITQVQSPFERSIQKRFDGPKELRRKHYKNLVLKKDTLHEWNPVKSLVSTLRTKYHQYSVFFYNEYCPDVIAMLWRPASFVSQPFSAMISEFQHPVVINSWKEDTLVVTNTDDLMYEIGFSSRDIVTNMKVLDNRRSNNNSVKCNKQSHPQEEMDTEENCN</sequence>
<dbReference type="Gene3D" id="1.10.1410.10">
    <property type="match status" value="1"/>
</dbReference>
<feature type="region of interest" description="Disordered" evidence="1">
    <location>
        <begin position="1482"/>
        <end position="1506"/>
    </location>
</feature>
<dbReference type="PANTHER" id="PTHR17972:SF0">
    <property type="entry name" value="NUCLEOLAR PROTEIN 6"/>
    <property type="match status" value="1"/>
</dbReference>
<dbReference type="InterPro" id="IPR035367">
    <property type="entry name" value="Nrap_D2"/>
</dbReference>
<accession>A0ABD3PYG3</accession>
<dbReference type="PANTHER" id="PTHR17972">
    <property type="entry name" value="NUCLEOLAR RNA-ASSOCIATED PROTEIN"/>
    <property type="match status" value="1"/>
</dbReference>
<organism evidence="7 8">
    <name type="scientific">Cyclotella cryptica</name>
    <dbReference type="NCBI Taxonomy" id="29204"/>
    <lineage>
        <taxon>Eukaryota</taxon>
        <taxon>Sar</taxon>
        <taxon>Stramenopiles</taxon>
        <taxon>Ochrophyta</taxon>
        <taxon>Bacillariophyta</taxon>
        <taxon>Coscinodiscophyceae</taxon>
        <taxon>Thalassiosirophycidae</taxon>
        <taxon>Stephanodiscales</taxon>
        <taxon>Stephanodiscaceae</taxon>
        <taxon>Cyclotella</taxon>
    </lineage>
</organism>
<feature type="compositionally biased region" description="Basic and acidic residues" evidence="1">
    <location>
        <begin position="341"/>
        <end position="353"/>
    </location>
</feature>
<dbReference type="InterPro" id="IPR035369">
    <property type="entry name" value="Nrap_D4"/>
</dbReference>
<evidence type="ECO:0000259" key="2">
    <source>
        <dbReference type="Pfam" id="PF17403"/>
    </source>
</evidence>
<dbReference type="Pfam" id="PF17405">
    <property type="entry name" value="Nrap_D4"/>
    <property type="match status" value="1"/>
</dbReference>
<evidence type="ECO:0000256" key="1">
    <source>
        <dbReference type="SAM" id="MobiDB-lite"/>
    </source>
</evidence>
<feature type="region of interest" description="Disordered" evidence="1">
    <location>
        <begin position="307"/>
        <end position="327"/>
    </location>
</feature>
<dbReference type="EMBL" id="JABMIG020000095">
    <property type="protein sequence ID" value="KAL3793047.1"/>
    <property type="molecule type" value="Genomic_DNA"/>
</dbReference>
<evidence type="ECO:0000259" key="3">
    <source>
        <dbReference type="Pfam" id="PF17404"/>
    </source>
</evidence>
<dbReference type="Pfam" id="PF17406">
    <property type="entry name" value="Nrap_D5"/>
    <property type="match status" value="1"/>
</dbReference>
<gene>
    <name evidence="7" type="ORF">HJC23_003055</name>
</gene>
<dbReference type="InterPro" id="IPR035371">
    <property type="entry name" value="Nrap_D6"/>
</dbReference>
<feature type="domain" description="Nrap protein" evidence="3">
    <location>
        <begin position="632"/>
        <end position="830"/>
    </location>
</feature>
<evidence type="ECO:0000313" key="8">
    <source>
        <dbReference type="Proteomes" id="UP001516023"/>
    </source>
</evidence>
<dbReference type="Pfam" id="PF17407">
    <property type="entry name" value="Nrap_D6"/>
    <property type="match status" value="1"/>
</dbReference>
<feature type="domain" description="Nrap protein" evidence="6">
    <location>
        <begin position="1312"/>
        <end position="1472"/>
    </location>
</feature>
<keyword evidence="8" id="KW-1185">Reference proteome</keyword>
<feature type="region of interest" description="Disordered" evidence="1">
    <location>
        <begin position="259"/>
        <end position="286"/>
    </location>
</feature>
<feature type="domain" description="Nrap protein" evidence="2">
    <location>
        <begin position="406"/>
        <end position="472"/>
    </location>
</feature>
<feature type="domain" description="Nrap protein" evidence="5">
    <location>
        <begin position="1107"/>
        <end position="1230"/>
    </location>
</feature>
<evidence type="ECO:0000259" key="5">
    <source>
        <dbReference type="Pfam" id="PF17406"/>
    </source>
</evidence>
<dbReference type="Proteomes" id="UP001516023">
    <property type="component" value="Unassembled WGS sequence"/>
</dbReference>
<evidence type="ECO:0000259" key="6">
    <source>
        <dbReference type="Pfam" id="PF17407"/>
    </source>
</evidence>
<name>A0ABD3PYG3_9STRA</name>
<feature type="domain" description="Nrap protein" evidence="4">
    <location>
        <begin position="929"/>
        <end position="1105"/>
    </location>
</feature>
<dbReference type="Gene3D" id="3.30.70.3030">
    <property type="match status" value="1"/>
</dbReference>
<feature type="region of interest" description="Disordered" evidence="1">
    <location>
        <begin position="341"/>
        <end position="361"/>
    </location>
</feature>
<dbReference type="InterPro" id="IPR035368">
    <property type="entry name" value="Nrap_D3"/>
</dbReference>
<proteinExistence type="predicted"/>
<dbReference type="InterPro" id="IPR035370">
    <property type="entry name" value="Nrap_D5"/>
</dbReference>
<dbReference type="InterPro" id="IPR005554">
    <property type="entry name" value="NOL6/Upt22"/>
</dbReference>